<evidence type="ECO:0000256" key="4">
    <source>
        <dbReference type="ARBA" id="ARBA00023163"/>
    </source>
</evidence>
<evidence type="ECO:0000313" key="6">
    <source>
        <dbReference type="EMBL" id="XCC95393.1"/>
    </source>
</evidence>
<dbReference type="Pfam" id="PF03466">
    <property type="entry name" value="LysR_substrate"/>
    <property type="match status" value="1"/>
</dbReference>
<protein>
    <submittedName>
        <fullName evidence="6">LysR family transcriptional regulator</fullName>
    </submittedName>
</protein>
<evidence type="ECO:0000256" key="2">
    <source>
        <dbReference type="ARBA" id="ARBA00023015"/>
    </source>
</evidence>
<dbReference type="InterPro" id="IPR005119">
    <property type="entry name" value="LysR_subst-bd"/>
</dbReference>
<proteinExistence type="inferred from homology"/>
<comment type="similarity">
    <text evidence="1">Belongs to the LysR transcriptional regulatory family.</text>
</comment>
<accession>A0AAU8ALL4</accession>
<feature type="domain" description="HTH lysR-type" evidence="5">
    <location>
        <begin position="7"/>
        <end position="64"/>
    </location>
</feature>
<reference evidence="6" key="1">
    <citation type="submission" date="2023-02" db="EMBL/GenBank/DDBJ databases">
        <title>Description and genomic characterization of Salipiger bruguierae sp. nov., isolated from the sediment of mangrove plant Bruguiera sexangula.</title>
        <authorList>
            <person name="Long M."/>
        </authorList>
    </citation>
    <scope>NUCLEOTIDE SEQUENCE</scope>
    <source>
        <strain evidence="6">H15</strain>
    </source>
</reference>
<gene>
    <name evidence="6" type="ORF">PVT71_20100</name>
</gene>
<dbReference type="PRINTS" id="PR00039">
    <property type="entry name" value="HTHLYSR"/>
</dbReference>
<dbReference type="InterPro" id="IPR036388">
    <property type="entry name" value="WH-like_DNA-bd_sf"/>
</dbReference>
<organism evidence="6">
    <name type="scientific">Alloyangia sp. H15</name>
    <dbReference type="NCBI Taxonomy" id="3029062"/>
    <lineage>
        <taxon>Bacteria</taxon>
        <taxon>Pseudomonadati</taxon>
        <taxon>Pseudomonadota</taxon>
        <taxon>Alphaproteobacteria</taxon>
        <taxon>Rhodobacterales</taxon>
        <taxon>Roseobacteraceae</taxon>
        <taxon>Alloyangia</taxon>
    </lineage>
</organism>
<dbReference type="Gene3D" id="3.40.190.290">
    <property type="match status" value="1"/>
</dbReference>
<dbReference type="InterPro" id="IPR058163">
    <property type="entry name" value="LysR-type_TF_proteobact-type"/>
</dbReference>
<dbReference type="PANTHER" id="PTHR30537">
    <property type="entry name" value="HTH-TYPE TRANSCRIPTIONAL REGULATOR"/>
    <property type="match status" value="1"/>
</dbReference>
<dbReference type="Gene3D" id="1.10.10.10">
    <property type="entry name" value="Winged helix-like DNA-binding domain superfamily/Winged helix DNA-binding domain"/>
    <property type="match status" value="1"/>
</dbReference>
<dbReference type="GO" id="GO:0043565">
    <property type="term" value="F:sequence-specific DNA binding"/>
    <property type="evidence" value="ECO:0007669"/>
    <property type="project" value="TreeGrafter"/>
</dbReference>
<dbReference type="CDD" id="cd08474">
    <property type="entry name" value="PBP2_CrgA_like_5"/>
    <property type="match status" value="1"/>
</dbReference>
<sequence length="300" mass="33649">MSRMKRDELGDLAVFMAVAEECSFTRAATRMGVSQSAISHTVRRLESSIGVKLLNRSSRKVTITDAGEKLLAALRPGFGQVEARIEELRLLGDTPKGLIRITTGRAAAKTVLWPVVNQLVKDYPEICVEVNTDPKLADLTEDRFDCGIRLGEYIGPDMIAVRVGPSIRLAAVASPEYFKKHPAPQHPSELDAHRCIALRFNVHDAPYDWEFEKDGEEIVKRISGPFIFNDSTMAIDAARLGHGICFVTEAEVSEDIEEGSLRRVLTDWCPEFEGFHLFYAGRRQVTSAMRLLIDRLRYRD</sequence>
<name>A0AAU8ALL4_9RHOB</name>
<dbReference type="AlphaFoldDB" id="A0AAU8ALL4"/>
<dbReference type="InterPro" id="IPR000847">
    <property type="entry name" value="LysR_HTH_N"/>
</dbReference>
<dbReference type="SUPFAM" id="SSF46785">
    <property type="entry name" value="Winged helix' DNA-binding domain"/>
    <property type="match status" value="1"/>
</dbReference>
<keyword evidence="2" id="KW-0805">Transcription regulation</keyword>
<evidence type="ECO:0000256" key="1">
    <source>
        <dbReference type="ARBA" id="ARBA00009437"/>
    </source>
</evidence>
<dbReference type="PROSITE" id="PS50931">
    <property type="entry name" value="HTH_LYSR"/>
    <property type="match status" value="1"/>
</dbReference>
<evidence type="ECO:0000259" key="5">
    <source>
        <dbReference type="PROSITE" id="PS50931"/>
    </source>
</evidence>
<dbReference type="Pfam" id="PF00126">
    <property type="entry name" value="HTH_1"/>
    <property type="match status" value="1"/>
</dbReference>
<dbReference type="GO" id="GO:0006351">
    <property type="term" value="P:DNA-templated transcription"/>
    <property type="evidence" value="ECO:0007669"/>
    <property type="project" value="TreeGrafter"/>
</dbReference>
<dbReference type="SUPFAM" id="SSF53850">
    <property type="entry name" value="Periplasmic binding protein-like II"/>
    <property type="match status" value="1"/>
</dbReference>
<dbReference type="PANTHER" id="PTHR30537:SF1">
    <property type="entry name" value="HTH-TYPE TRANSCRIPTIONAL REGULATOR PGRR"/>
    <property type="match status" value="1"/>
</dbReference>
<dbReference type="InterPro" id="IPR036390">
    <property type="entry name" value="WH_DNA-bd_sf"/>
</dbReference>
<dbReference type="EMBL" id="CP123385">
    <property type="protein sequence ID" value="XCC95393.1"/>
    <property type="molecule type" value="Genomic_DNA"/>
</dbReference>
<dbReference type="RefSeq" id="WP_353474235.1">
    <property type="nucleotide sequence ID" value="NZ_CP123385.1"/>
</dbReference>
<keyword evidence="3" id="KW-0238">DNA-binding</keyword>
<dbReference type="FunFam" id="1.10.10.10:FF:000001">
    <property type="entry name" value="LysR family transcriptional regulator"/>
    <property type="match status" value="1"/>
</dbReference>
<evidence type="ECO:0000256" key="3">
    <source>
        <dbReference type="ARBA" id="ARBA00023125"/>
    </source>
</evidence>
<keyword evidence="4" id="KW-0804">Transcription</keyword>
<dbReference type="GO" id="GO:0003700">
    <property type="term" value="F:DNA-binding transcription factor activity"/>
    <property type="evidence" value="ECO:0007669"/>
    <property type="project" value="InterPro"/>
</dbReference>